<dbReference type="SUPFAM" id="SSF51905">
    <property type="entry name" value="FAD/NAD(P)-binding domain"/>
    <property type="match status" value="1"/>
</dbReference>
<dbReference type="InterPro" id="IPR036188">
    <property type="entry name" value="FAD/NAD-bd_sf"/>
</dbReference>
<name>A0ABW5G7G8_9PSEU</name>
<dbReference type="Gene3D" id="3.50.50.60">
    <property type="entry name" value="FAD/NAD(P)-binding domain"/>
    <property type="match status" value="2"/>
</dbReference>
<sequence>MSGAAESGKTKAGTPSVLIVGAGFGGVGTAVELKRAGFEDFTILESASEPGGVWRENTYPGAACDIPSPLYSFSYEPNPHWPQRFSQQPDIHAYLRHVIAKYGLERHIRYDTEVTGAAFDETRGRWHVETSRGETYEADVFVPAVGQLSRPVWPDLPGRDTFAGTSFHSARWDHDCDLRGKRVLVIGTGASAIQFVPTLQRQAGALTIFQRTPPYIMAKRDTTYRRWQQWLFEHVPPTQLLGRLRIFLLAEYATYGMTRLPVLAKLFELRTAQLRHRYVKDPALRKKITPSYPLGCKRILFTNDYLPALAQPNVTVTTDKIAEITPRGVRTADGTEHEADVLVYGTGFAATDFLGKLKVLGLGGRLLQDAWSGGAHAYLGMTVPGFPNLFCVYGPNTNLGAGSIIYMIERQARYIRQAVEQLARPDVSYVDVRPEVEARYDAEVQRRLGRSVWSGCTSWYRQADGRVTTNWPGLVTEYDRRTRRFDAGDYRMVGTR</sequence>
<keyword evidence="1" id="KW-0503">Monooxygenase</keyword>
<protein>
    <submittedName>
        <fullName evidence="1">Flavin-containing monooxygenase</fullName>
        <ecNumber evidence="1">1.14.13.-</ecNumber>
    </submittedName>
</protein>
<dbReference type="Pfam" id="PF13738">
    <property type="entry name" value="Pyr_redox_3"/>
    <property type="match status" value="1"/>
</dbReference>
<dbReference type="GO" id="GO:0004497">
    <property type="term" value="F:monooxygenase activity"/>
    <property type="evidence" value="ECO:0007669"/>
    <property type="project" value="UniProtKB-KW"/>
</dbReference>
<proteinExistence type="predicted"/>
<dbReference type="Proteomes" id="UP001597419">
    <property type="component" value="Unassembled WGS sequence"/>
</dbReference>
<dbReference type="RefSeq" id="WP_345388764.1">
    <property type="nucleotide sequence ID" value="NZ_BAABHG010000003.1"/>
</dbReference>
<dbReference type="PRINTS" id="PR00411">
    <property type="entry name" value="PNDRDTASEI"/>
</dbReference>
<evidence type="ECO:0000313" key="2">
    <source>
        <dbReference type="Proteomes" id="UP001597419"/>
    </source>
</evidence>
<gene>
    <name evidence="1" type="ORF">ACFSYJ_02505</name>
</gene>
<keyword evidence="2" id="KW-1185">Reference proteome</keyword>
<accession>A0ABW5G7G8</accession>
<keyword evidence="1" id="KW-0560">Oxidoreductase</keyword>
<dbReference type="InterPro" id="IPR051209">
    <property type="entry name" value="FAD-bind_Monooxygenase_sf"/>
</dbReference>
<dbReference type="PANTHER" id="PTHR42877">
    <property type="entry name" value="L-ORNITHINE N(5)-MONOOXYGENASE-RELATED"/>
    <property type="match status" value="1"/>
</dbReference>
<comment type="caution">
    <text evidence="1">The sequence shown here is derived from an EMBL/GenBank/DDBJ whole genome shotgun (WGS) entry which is preliminary data.</text>
</comment>
<organism evidence="1 2">
    <name type="scientific">Amycolatopsis samaneae</name>
    <dbReference type="NCBI Taxonomy" id="664691"/>
    <lineage>
        <taxon>Bacteria</taxon>
        <taxon>Bacillati</taxon>
        <taxon>Actinomycetota</taxon>
        <taxon>Actinomycetes</taxon>
        <taxon>Pseudonocardiales</taxon>
        <taxon>Pseudonocardiaceae</taxon>
        <taxon>Amycolatopsis</taxon>
    </lineage>
</organism>
<dbReference type="EMBL" id="JBHUKU010000002">
    <property type="protein sequence ID" value="MFD2457447.1"/>
    <property type="molecule type" value="Genomic_DNA"/>
</dbReference>
<reference evidence="2" key="1">
    <citation type="journal article" date="2019" name="Int. J. Syst. Evol. Microbiol.">
        <title>The Global Catalogue of Microorganisms (GCM) 10K type strain sequencing project: providing services to taxonomists for standard genome sequencing and annotation.</title>
        <authorList>
            <consortium name="The Broad Institute Genomics Platform"/>
            <consortium name="The Broad Institute Genome Sequencing Center for Infectious Disease"/>
            <person name="Wu L."/>
            <person name="Ma J."/>
        </authorList>
    </citation>
    <scope>NUCLEOTIDE SEQUENCE [LARGE SCALE GENOMIC DNA]</scope>
    <source>
        <strain evidence="2">CGMCC 4.7643</strain>
    </source>
</reference>
<dbReference type="PANTHER" id="PTHR42877:SF4">
    <property type="entry name" value="FAD_NAD(P)-BINDING DOMAIN-CONTAINING PROTEIN-RELATED"/>
    <property type="match status" value="1"/>
</dbReference>
<dbReference type="EC" id="1.14.13.-" evidence="1"/>
<evidence type="ECO:0000313" key="1">
    <source>
        <dbReference type="EMBL" id="MFD2457447.1"/>
    </source>
</evidence>